<keyword evidence="3" id="KW-1185">Reference proteome</keyword>
<dbReference type="InterPro" id="IPR053714">
    <property type="entry name" value="Iso_Racemase_Enz_sf"/>
</dbReference>
<dbReference type="AlphaFoldDB" id="A0A5C3MRN3"/>
<dbReference type="InterPro" id="IPR015942">
    <property type="entry name" value="Asp/Glu/hydantoin_racemase"/>
</dbReference>
<dbReference type="InterPro" id="IPR052186">
    <property type="entry name" value="Hydantoin_racemase-like"/>
</dbReference>
<name>A0A5C3MRN3_9AGAM</name>
<evidence type="ECO:0008006" key="4">
    <source>
        <dbReference type="Google" id="ProtNLM"/>
    </source>
</evidence>
<evidence type="ECO:0000256" key="1">
    <source>
        <dbReference type="ARBA" id="ARBA00038414"/>
    </source>
</evidence>
<dbReference type="PANTHER" id="PTHR28047">
    <property type="entry name" value="PROTEIN DCG1"/>
    <property type="match status" value="1"/>
</dbReference>
<dbReference type="GO" id="GO:0047661">
    <property type="term" value="F:amino-acid racemase activity"/>
    <property type="evidence" value="ECO:0007669"/>
    <property type="project" value="InterPro"/>
</dbReference>
<sequence length="233" mass="24538">MSSETVSILVINPNSSRIITDGLKRNLAPCIPPGTKVTYFTGPSDAPPSINDEHTSQQSEQACLRLLEDSSSFSKFDGFLVCCFSDHPLTYSLRKLYNKPVLNIFHASLIQGLLLGSRIGIITTGPDWIEPLTKGAVDFFGGNGRFVGVEATGLGVVELKTDGEGQVEEQVRKSASEMANKGAAVIVLGCAGMAGMERMVKSAVQSAGLPPVEVVDGAKAGIELLSGLARKAG</sequence>
<dbReference type="Proteomes" id="UP000305948">
    <property type="component" value="Unassembled WGS sequence"/>
</dbReference>
<reference evidence="2 3" key="1">
    <citation type="journal article" date="2019" name="Nat. Ecol. Evol.">
        <title>Megaphylogeny resolves global patterns of mushroom evolution.</title>
        <authorList>
            <person name="Varga T."/>
            <person name="Krizsan K."/>
            <person name="Foldi C."/>
            <person name="Dima B."/>
            <person name="Sanchez-Garcia M."/>
            <person name="Sanchez-Ramirez S."/>
            <person name="Szollosi G.J."/>
            <person name="Szarkandi J.G."/>
            <person name="Papp V."/>
            <person name="Albert L."/>
            <person name="Andreopoulos W."/>
            <person name="Angelini C."/>
            <person name="Antonin V."/>
            <person name="Barry K.W."/>
            <person name="Bougher N.L."/>
            <person name="Buchanan P."/>
            <person name="Buyck B."/>
            <person name="Bense V."/>
            <person name="Catcheside P."/>
            <person name="Chovatia M."/>
            <person name="Cooper J."/>
            <person name="Damon W."/>
            <person name="Desjardin D."/>
            <person name="Finy P."/>
            <person name="Geml J."/>
            <person name="Haridas S."/>
            <person name="Hughes K."/>
            <person name="Justo A."/>
            <person name="Karasinski D."/>
            <person name="Kautmanova I."/>
            <person name="Kiss B."/>
            <person name="Kocsube S."/>
            <person name="Kotiranta H."/>
            <person name="LaButti K.M."/>
            <person name="Lechner B.E."/>
            <person name="Liimatainen K."/>
            <person name="Lipzen A."/>
            <person name="Lukacs Z."/>
            <person name="Mihaltcheva S."/>
            <person name="Morgado L.N."/>
            <person name="Niskanen T."/>
            <person name="Noordeloos M.E."/>
            <person name="Ohm R.A."/>
            <person name="Ortiz-Santana B."/>
            <person name="Ovrebo C."/>
            <person name="Racz N."/>
            <person name="Riley R."/>
            <person name="Savchenko A."/>
            <person name="Shiryaev A."/>
            <person name="Soop K."/>
            <person name="Spirin V."/>
            <person name="Szebenyi C."/>
            <person name="Tomsovsky M."/>
            <person name="Tulloss R.E."/>
            <person name="Uehling J."/>
            <person name="Grigoriev I.V."/>
            <person name="Vagvolgyi C."/>
            <person name="Papp T."/>
            <person name="Martin F.M."/>
            <person name="Miettinen O."/>
            <person name="Hibbett D.S."/>
            <person name="Nagy L.G."/>
        </authorList>
    </citation>
    <scope>NUCLEOTIDE SEQUENCE [LARGE SCALE GENOMIC DNA]</scope>
    <source>
        <strain evidence="2 3">OMC1185</strain>
    </source>
</reference>
<proteinExistence type="inferred from homology"/>
<dbReference type="STRING" id="5364.A0A5C3MRN3"/>
<dbReference type="OrthoDB" id="412018at2759"/>
<gene>
    <name evidence="2" type="ORF">OE88DRAFT_1714467</name>
</gene>
<evidence type="ECO:0000313" key="2">
    <source>
        <dbReference type="EMBL" id="TFK47607.1"/>
    </source>
</evidence>
<dbReference type="PANTHER" id="PTHR28047:SF5">
    <property type="entry name" value="PROTEIN DCG1"/>
    <property type="match status" value="1"/>
</dbReference>
<evidence type="ECO:0000313" key="3">
    <source>
        <dbReference type="Proteomes" id="UP000305948"/>
    </source>
</evidence>
<organism evidence="2 3">
    <name type="scientific">Heliocybe sulcata</name>
    <dbReference type="NCBI Taxonomy" id="5364"/>
    <lineage>
        <taxon>Eukaryota</taxon>
        <taxon>Fungi</taxon>
        <taxon>Dikarya</taxon>
        <taxon>Basidiomycota</taxon>
        <taxon>Agaricomycotina</taxon>
        <taxon>Agaricomycetes</taxon>
        <taxon>Gloeophyllales</taxon>
        <taxon>Gloeophyllaceae</taxon>
        <taxon>Heliocybe</taxon>
    </lineage>
</organism>
<dbReference type="Gene3D" id="3.40.50.12500">
    <property type="match status" value="1"/>
</dbReference>
<dbReference type="Pfam" id="PF01177">
    <property type="entry name" value="Asp_Glu_race"/>
    <property type="match status" value="1"/>
</dbReference>
<comment type="similarity">
    <text evidence="1">Belongs to the HyuE racemase family.</text>
</comment>
<protein>
    <recommendedName>
        <fullName evidence="4">Asp/Glu/hydantoin racemase</fullName>
    </recommendedName>
</protein>
<dbReference type="EMBL" id="ML213523">
    <property type="protein sequence ID" value="TFK47607.1"/>
    <property type="molecule type" value="Genomic_DNA"/>
</dbReference>
<accession>A0A5C3MRN3</accession>